<feature type="domain" description="P/Homo B" evidence="9">
    <location>
        <begin position="411"/>
        <end position="530"/>
    </location>
</feature>
<organism evidence="10 13">
    <name type="scientific">Streptomyces radicis</name>
    <dbReference type="NCBI Taxonomy" id="1750517"/>
    <lineage>
        <taxon>Bacteria</taxon>
        <taxon>Bacillati</taxon>
        <taxon>Actinomycetota</taxon>
        <taxon>Actinomycetes</taxon>
        <taxon>Kitasatosporales</taxon>
        <taxon>Streptomycetaceae</taxon>
        <taxon>Streptomyces</taxon>
    </lineage>
</organism>
<feature type="active site" description="Charge relay system" evidence="5">
    <location>
        <position position="351"/>
    </location>
</feature>
<feature type="active site" description="Charge relay system" evidence="5">
    <location>
        <position position="167"/>
    </location>
</feature>
<proteinExistence type="inferred from homology"/>
<evidence type="ECO:0000256" key="7">
    <source>
        <dbReference type="SAM" id="MobiDB-lite"/>
    </source>
</evidence>
<dbReference type="InterPro" id="IPR010259">
    <property type="entry name" value="S8pro/Inhibitor_I9"/>
</dbReference>
<evidence type="ECO:0000256" key="6">
    <source>
        <dbReference type="RuleBase" id="RU003355"/>
    </source>
</evidence>
<dbReference type="PRINTS" id="PR00723">
    <property type="entry name" value="SUBTILISIN"/>
</dbReference>
<dbReference type="GO" id="GO:0005615">
    <property type="term" value="C:extracellular space"/>
    <property type="evidence" value="ECO:0007669"/>
    <property type="project" value="TreeGrafter"/>
</dbReference>
<keyword evidence="2 5" id="KW-0645">Protease</keyword>
<dbReference type="FunFam" id="3.40.50.200:FF:000014">
    <property type="entry name" value="Proteinase K"/>
    <property type="match status" value="1"/>
</dbReference>
<dbReference type="Gene3D" id="3.40.50.200">
    <property type="entry name" value="Peptidase S8/S53 domain"/>
    <property type="match status" value="1"/>
</dbReference>
<gene>
    <name evidence="11" type="ORF">D7318_03220</name>
    <name evidence="10" type="ORF">D7319_06440</name>
</gene>
<dbReference type="PROSITE" id="PS00137">
    <property type="entry name" value="SUBTILASE_HIS"/>
    <property type="match status" value="1"/>
</dbReference>
<accession>A0A3A9WG18</accession>
<evidence type="ECO:0000313" key="10">
    <source>
        <dbReference type="EMBL" id="RKN11562.1"/>
    </source>
</evidence>
<dbReference type="RefSeq" id="WP_120695304.1">
    <property type="nucleotide sequence ID" value="NZ_RBDX01000003.1"/>
</dbReference>
<dbReference type="Pfam" id="PF05922">
    <property type="entry name" value="Inhibitor_I9"/>
    <property type="match status" value="1"/>
</dbReference>
<dbReference type="PANTHER" id="PTHR43806">
    <property type="entry name" value="PEPTIDASE S8"/>
    <property type="match status" value="1"/>
</dbReference>
<dbReference type="InterPro" id="IPR022398">
    <property type="entry name" value="Peptidase_S8_His-AS"/>
</dbReference>
<dbReference type="InterPro" id="IPR008979">
    <property type="entry name" value="Galactose-bd-like_sf"/>
</dbReference>
<dbReference type="PROSITE" id="PS00138">
    <property type="entry name" value="SUBTILASE_SER"/>
    <property type="match status" value="1"/>
</dbReference>
<evidence type="ECO:0000313" key="11">
    <source>
        <dbReference type="EMBL" id="RKN26420.1"/>
    </source>
</evidence>
<keyword evidence="4 5" id="KW-0720">Serine protease</keyword>
<comment type="similarity">
    <text evidence="1 5 6">Belongs to the peptidase S8 family.</text>
</comment>
<evidence type="ECO:0000313" key="13">
    <source>
        <dbReference type="Proteomes" id="UP000275024"/>
    </source>
</evidence>
<name>A0A3A9WG18_9ACTN</name>
<feature type="signal peptide" evidence="8">
    <location>
        <begin position="1"/>
        <end position="36"/>
    </location>
</feature>
<dbReference type="InterPro" id="IPR037045">
    <property type="entry name" value="S8pro/Inhibitor_I9_sf"/>
</dbReference>
<dbReference type="Proteomes" id="UP000268652">
    <property type="component" value="Unassembled WGS sequence"/>
</dbReference>
<dbReference type="Gene3D" id="3.30.70.80">
    <property type="entry name" value="Peptidase S8 propeptide/proteinase inhibitor I9"/>
    <property type="match status" value="1"/>
</dbReference>
<feature type="active site" description="Charge relay system" evidence="5">
    <location>
        <position position="198"/>
    </location>
</feature>
<dbReference type="PROSITE" id="PS51892">
    <property type="entry name" value="SUBTILASE"/>
    <property type="match status" value="1"/>
</dbReference>
<feature type="chain" id="PRO_5017369343" evidence="8">
    <location>
        <begin position="37"/>
        <end position="530"/>
    </location>
</feature>
<dbReference type="GO" id="GO:0004252">
    <property type="term" value="F:serine-type endopeptidase activity"/>
    <property type="evidence" value="ECO:0007669"/>
    <property type="project" value="UniProtKB-UniRule"/>
</dbReference>
<dbReference type="PROSITE" id="PS00136">
    <property type="entry name" value="SUBTILASE_ASP"/>
    <property type="match status" value="1"/>
</dbReference>
<dbReference type="InterPro" id="IPR015500">
    <property type="entry name" value="Peptidase_S8_subtilisin-rel"/>
</dbReference>
<sequence length="530" mass="52563">MALTRKPTRLRRSAGLATAALVSLGLGATLPGVALAADAPTGTIANAGAEGTVAGSYIVTLDDSRLSASAEAAASTLADTHGAEVTSVFEHALNGFAIEATEQEALELAADPAVAEVTQNQVFHASGTQSNPPSWGLDRLDQAALPLDSSYTYPDSAGSGVTVYILDTGVHYSHEDFGGRATLGFDAFGGDGSDGQGHGTHVAGTVAGSDYGVAKSADIVSVKVLDDSGSGTTESVVSGIDWVTANASGPSVANMSLGGGVDTTLDAAVESSIAAGVTYAIAAGNDYGADASQFSPARVESAITVGSSAETDAISDFSNVGSVVDIFAPGTDITSAWNTGDTAENTISGTSMATPHVAGAAALFLADNPGATPADVASSLVGTGVADVLTGIPSGTANLLLNTSGEGGGPGEPEEPPTGERFTNETPVAIADNATAESAIEVSGVGTLAGGFEVDVDIAHTWVGDLTLTLVAPDGTATVLRDQTGGSQQDLAATFPLSGTGLAADGTWTLQVTDNATYDTGTLNSWALQF</sequence>
<evidence type="ECO:0000256" key="2">
    <source>
        <dbReference type="ARBA" id="ARBA00022670"/>
    </source>
</evidence>
<evidence type="ECO:0000256" key="5">
    <source>
        <dbReference type="PROSITE-ProRule" id="PRU01240"/>
    </source>
</evidence>
<dbReference type="PANTHER" id="PTHR43806:SF11">
    <property type="entry name" value="CEREVISIN-RELATED"/>
    <property type="match status" value="1"/>
</dbReference>
<dbReference type="SUPFAM" id="SSF49785">
    <property type="entry name" value="Galactose-binding domain-like"/>
    <property type="match status" value="1"/>
</dbReference>
<dbReference type="InterPro" id="IPR050131">
    <property type="entry name" value="Peptidase_S8_subtilisin-like"/>
</dbReference>
<dbReference type="Pfam" id="PF00082">
    <property type="entry name" value="Peptidase_S8"/>
    <property type="match status" value="1"/>
</dbReference>
<keyword evidence="12" id="KW-1185">Reference proteome</keyword>
<dbReference type="InterPro" id="IPR023827">
    <property type="entry name" value="Peptidase_S8_Asp-AS"/>
</dbReference>
<dbReference type="Gene3D" id="2.60.120.260">
    <property type="entry name" value="Galactose-binding domain-like"/>
    <property type="match status" value="1"/>
</dbReference>
<evidence type="ECO:0000256" key="1">
    <source>
        <dbReference type="ARBA" id="ARBA00011073"/>
    </source>
</evidence>
<dbReference type="InterPro" id="IPR002884">
    <property type="entry name" value="P_dom"/>
</dbReference>
<reference evidence="12 13" key="1">
    <citation type="submission" date="2018-09" db="EMBL/GenBank/DDBJ databases">
        <title>Streptomyces sp. nov. DS1-2, an endophytic actinomycete isolated from roots of Dendrobium scabrilingue.</title>
        <authorList>
            <person name="Kuncharoen N."/>
            <person name="Kudo T."/>
            <person name="Ohkuma M."/>
            <person name="Yuki M."/>
            <person name="Tanasupawat S."/>
        </authorList>
    </citation>
    <scope>NUCLEOTIDE SEQUENCE [LARGE SCALE GENOMIC DNA]</scope>
    <source>
        <strain evidence="10 13">AZ1-7</strain>
        <strain evidence="11 12">DS1-2</strain>
    </source>
</reference>
<dbReference type="EMBL" id="RBDY01000002">
    <property type="protein sequence ID" value="RKN26420.1"/>
    <property type="molecule type" value="Genomic_DNA"/>
</dbReference>
<keyword evidence="8" id="KW-0732">Signal</keyword>
<evidence type="ECO:0000256" key="8">
    <source>
        <dbReference type="SAM" id="SignalP"/>
    </source>
</evidence>
<dbReference type="OrthoDB" id="9798386at2"/>
<feature type="region of interest" description="Disordered" evidence="7">
    <location>
        <begin position="401"/>
        <end position="423"/>
    </location>
</feature>
<dbReference type="AlphaFoldDB" id="A0A3A9WG18"/>
<comment type="caution">
    <text evidence="10">The sequence shown here is derived from an EMBL/GenBank/DDBJ whole genome shotgun (WGS) entry which is preliminary data.</text>
</comment>
<dbReference type="CDD" id="cd04077">
    <property type="entry name" value="Peptidases_S8_PCSK9_ProteinaseK_like"/>
    <property type="match status" value="1"/>
</dbReference>
<dbReference type="SUPFAM" id="SSF54897">
    <property type="entry name" value="Protease propeptides/inhibitors"/>
    <property type="match status" value="1"/>
</dbReference>
<evidence type="ECO:0000259" key="9">
    <source>
        <dbReference type="PROSITE" id="PS51829"/>
    </source>
</evidence>
<dbReference type="InterPro" id="IPR034193">
    <property type="entry name" value="PCSK9_ProteinaseK-like"/>
</dbReference>
<evidence type="ECO:0000256" key="3">
    <source>
        <dbReference type="ARBA" id="ARBA00022801"/>
    </source>
</evidence>
<keyword evidence="3 5" id="KW-0378">Hydrolase</keyword>
<dbReference type="InterPro" id="IPR000209">
    <property type="entry name" value="Peptidase_S8/S53_dom"/>
</dbReference>
<dbReference type="SUPFAM" id="SSF52743">
    <property type="entry name" value="Subtilisin-like"/>
    <property type="match status" value="1"/>
</dbReference>
<dbReference type="Proteomes" id="UP000275024">
    <property type="component" value="Unassembled WGS sequence"/>
</dbReference>
<dbReference type="PROSITE" id="PS51829">
    <property type="entry name" value="P_HOMO_B"/>
    <property type="match status" value="1"/>
</dbReference>
<dbReference type="Pfam" id="PF01483">
    <property type="entry name" value="P_proprotein"/>
    <property type="match status" value="1"/>
</dbReference>
<dbReference type="InterPro" id="IPR036852">
    <property type="entry name" value="Peptidase_S8/S53_dom_sf"/>
</dbReference>
<dbReference type="EMBL" id="RBDX01000003">
    <property type="protein sequence ID" value="RKN11562.1"/>
    <property type="molecule type" value="Genomic_DNA"/>
</dbReference>
<evidence type="ECO:0000256" key="4">
    <source>
        <dbReference type="ARBA" id="ARBA00022825"/>
    </source>
</evidence>
<evidence type="ECO:0000313" key="12">
    <source>
        <dbReference type="Proteomes" id="UP000268652"/>
    </source>
</evidence>
<dbReference type="GO" id="GO:0006508">
    <property type="term" value="P:proteolysis"/>
    <property type="evidence" value="ECO:0007669"/>
    <property type="project" value="UniProtKB-KW"/>
</dbReference>
<dbReference type="InterPro" id="IPR023828">
    <property type="entry name" value="Peptidase_S8_Ser-AS"/>
</dbReference>
<protein>
    <submittedName>
        <fullName evidence="10">S8 family peptidase</fullName>
    </submittedName>
</protein>